<keyword evidence="5" id="KW-1185">Reference proteome</keyword>
<dbReference type="Proteomes" id="UP000017081">
    <property type="component" value="Unassembled WGS sequence"/>
</dbReference>
<dbReference type="PANTHER" id="PTHR30185">
    <property type="entry name" value="CRYPTIC BETA-GLUCOSIDE BGL OPERON ANTITERMINATOR"/>
    <property type="match status" value="1"/>
</dbReference>
<evidence type="ECO:0000313" key="5">
    <source>
        <dbReference type="Proteomes" id="UP000017081"/>
    </source>
</evidence>
<comment type="caution">
    <text evidence="4">The sequence shown here is derived from an EMBL/GenBank/DDBJ whole genome shotgun (WGS) entry which is preliminary data.</text>
</comment>
<protein>
    <recommendedName>
        <fullName evidence="3">Helix-turn-helix type 11 domain-containing protein</fullName>
    </recommendedName>
</protein>
<dbReference type="Pfam" id="PF08279">
    <property type="entry name" value="HTH_11"/>
    <property type="match status" value="1"/>
</dbReference>
<evidence type="ECO:0000259" key="3">
    <source>
        <dbReference type="Pfam" id="PF08279"/>
    </source>
</evidence>
<keyword evidence="1" id="KW-0805">Transcription regulation</keyword>
<dbReference type="InterPro" id="IPR013196">
    <property type="entry name" value="HTH_11"/>
</dbReference>
<accession>U7VB72</accession>
<gene>
    <name evidence="4" type="ORF">HMPREF0202_01783</name>
</gene>
<proteinExistence type="predicted"/>
<evidence type="ECO:0000313" key="4">
    <source>
        <dbReference type="EMBL" id="ERT68394.1"/>
    </source>
</evidence>
<evidence type="ECO:0000256" key="1">
    <source>
        <dbReference type="ARBA" id="ARBA00023015"/>
    </source>
</evidence>
<keyword evidence="2" id="KW-0804">Transcription</keyword>
<feature type="domain" description="Helix-turn-helix type 11" evidence="3">
    <location>
        <begin position="111"/>
        <end position="153"/>
    </location>
</feature>
<dbReference type="AlphaFoldDB" id="U7VB72"/>
<reference evidence="4 5" key="1">
    <citation type="submission" date="2013-08" db="EMBL/GenBank/DDBJ databases">
        <authorList>
            <person name="Weinstock G."/>
            <person name="Sodergren E."/>
            <person name="Wylie T."/>
            <person name="Fulton L."/>
            <person name="Fulton R."/>
            <person name="Fronick C."/>
            <person name="O'Laughlin M."/>
            <person name="Godfrey J."/>
            <person name="Miner T."/>
            <person name="Herter B."/>
            <person name="Appelbaum E."/>
            <person name="Cordes M."/>
            <person name="Lek S."/>
            <person name="Wollam A."/>
            <person name="Pepin K.H."/>
            <person name="Palsikar V.B."/>
            <person name="Mitreva M."/>
            <person name="Wilson R.K."/>
        </authorList>
    </citation>
    <scope>NUCLEOTIDE SEQUENCE [LARGE SCALE GENOMIC DNA]</scope>
    <source>
        <strain evidence="4 5">ATCC BAA-474</strain>
    </source>
</reference>
<dbReference type="PANTHER" id="PTHR30185:SF18">
    <property type="entry name" value="TRANSCRIPTIONAL REGULATOR MTLR"/>
    <property type="match status" value="1"/>
</dbReference>
<dbReference type="InterPro" id="IPR050661">
    <property type="entry name" value="BglG_antiterminators"/>
</dbReference>
<sequence>MKFIFKEGEKIVAITICSKHLRVLSLLSFTEGNNLDFLEDFLDLSKANLNVYLKDLYNSIPNCNKTNKIDLMIKEILKFDDLFSTLKQQQVISKPERVFFLTLKLLIKGCLNLETLSKKLDVSRRTVNGDLTDIKKDLESFQLIIESHTGKGVFLTGDNINRKRALSCYLYKYLVEERYLPHIFTDYFYSLFHNSEIDIFLCNDIEKFLTLSNMDNFFCNRELLKAFYISFKYLDDLGNNYDNTLEHVLKDRSVFKFYFSKFFSEHDLNSFYDILHSSLFKDIDFNEIPYFLNILKICTGNFPEETIYFKDHLVSWNAASKTVLNRVLTSKEENALKNIILRVGFSSKQKHYIPVQEFLFLI</sequence>
<organism evidence="4 5">
    <name type="scientific">Cetobacterium somerae ATCC BAA-474</name>
    <dbReference type="NCBI Taxonomy" id="1319815"/>
    <lineage>
        <taxon>Bacteria</taxon>
        <taxon>Fusobacteriati</taxon>
        <taxon>Fusobacteriota</taxon>
        <taxon>Fusobacteriia</taxon>
        <taxon>Fusobacteriales</taxon>
        <taxon>Fusobacteriaceae</taxon>
        <taxon>Cetobacterium</taxon>
    </lineage>
</organism>
<evidence type="ECO:0000256" key="2">
    <source>
        <dbReference type="ARBA" id="ARBA00023163"/>
    </source>
</evidence>
<name>U7VB72_9FUSO</name>
<dbReference type="EMBL" id="AXZF01000067">
    <property type="protein sequence ID" value="ERT68394.1"/>
    <property type="molecule type" value="Genomic_DNA"/>
</dbReference>
<dbReference type="HOGENOM" id="CLU_764393_0_0_0"/>
<dbReference type="STRING" id="1319815.HMPREF0202_01783"/>